<dbReference type="CDD" id="cd01899">
    <property type="entry name" value="Ygr210"/>
    <property type="match status" value="1"/>
</dbReference>
<dbReference type="GO" id="GO:0005525">
    <property type="term" value="F:GTP binding"/>
    <property type="evidence" value="ECO:0007669"/>
    <property type="project" value="InterPro"/>
</dbReference>
<feature type="domain" description="OBG-type G" evidence="3">
    <location>
        <begin position="2"/>
        <end position="268"/>
    </location>
</feature>
<keyword evidence="5" id="KW-1185">Reference proteome</keyword>
<dbReference type="PRINTS" id="PR00326">
    <property type="entry name" value="GTP1OBG"/>
</dbReference>
<dbReference type="CDD" id="cd01669">
    <property type="entry name" value="TGS_MJ1332_like"/>
    <property type="match status" value="1"/>
</dbReference>
<dbReference type="PANTHER" id="PTHR23305">
    <property type="entry name" value="OBG GTPASE FAMILY"/>
    <property type="match status" value="1"/>
</dbReference>
<organism evidence="4 5">
    <name type="scientific">Methanobrevibacter oralis</name>
    <dbReference type="NCBI Taxonomy" id="66851"/>
    <lineage>
        <taxon>Archaea</taxon>
        <taxon>Methanobacteriati</taxon>
        <taxon>Methanobacteriota</taxon>
        <taxon>Methanomada group</taxon>
        <taxon>Methanobacteria</taxon>
        <taxon>Methanobacteriales</taxon>
        <taxon>Methanobacteriaceae</taxon>
        <taxon>Methanobrevibacter</taxon>
    </lineage>
</organism>
<dbReference type="Gene3D" id="3.10.20.30">
    <property type="match status" value="1"/>
</dbReference>
<dbReference type="InterPro" id="IPR031167">
    <property type="entry name" value="G_OBG"/>
</dbReference>
<evidence type="ECO:0000256" key="1">
    <source>
        <dbReference type="ARBA" id="ARBA00007476"/>
    </source>
</evidence>
<dbReference type="SUPFAM" id="SSF81271">
    <property type="entry name" value="TGS-like"/>
    <property type="match status" value="1"/>
</dbReference>
<dbReference type="Proteomes" id="UP000077428">
    <property type="component" value="Unassembled WGS sequence"/>
</dbReference>
<evidence type="ECO:0000313" key="5">
    <source>
        <dbReference type="Proteomes" id="UP000077428"/>
    </source>
</evidence>
<protein>
    <submittedName>
        <fullName evidence="4">Ribosome-binding ATPase YchF</fullName>
    </submittedName>
</protein>
<dbReference type="PROSITE" id="PS51710">
    <property type="entry name" value="G_OBG"/>
    <property type="match status" value="1"/>
</dbReference>
<dbReference type="PATRIC" id="fig|66851.6.peg.1521"/>
<dbReference type="InterPro" id="IPR006073">
    <property type="entry name" value="GTP-bd"/>
</dbReference>
<dbReference type="Pfam" id="PF02824">
    <property type="entry name" value="TGS"/>
    <property type="match status" value="1"/>
</dbReference>
<sequence length="397" mass="43914">MLQIAVTGKPNVGKSSFFNSATSSTVEMANYPFTTIDANKAVAHVISDCPCKELDVTCNPRNSICIDGKRLLPIELIDVAGLVPGAHEGKGLGNKFLDDLMQAKVFIHVIDASGSTDIEGQPVEAGSHDPLEDIEFLEEEIVMWMYGILSRNWIRLVRKIEAEKLDIAKVIFDQLSGTGISLEDIIEAKRHMSNQEYNKWEKEDFIELTRNILDIAKPMLIVANKADLPTAAENIKKIKEKYPNVIPASAESEIALVRASEAGLISYVSGDSSFEILKEKKLSTNQLKALNYIKTNILDVYGSTGIQKALNEGIFGLLNRIVVYPVQDEHKYTDQKGNILPDGILVPKGANPRDLAYLVHSDIGDKFMHAVDARTNMRVASDYELKDRDIISIITKG</sequence>
<dbReference type="Pfam" id="PF01926">
    <property type="entry name" value="MMR_HSR1"/>
    <property type="match status" value="1"/>
</dbReference>
<dbReference type="FunFam" id="3.10.20.30:FF:000002">
    <property type="entry name" value="GTP pyrophosphokinase (RelA/SpoT)"/>
    <property type="match status" value="1"/>
</dbReference>
<comment type="caution">
    <text evidence="4">The sequence shown here is derived from an EMBL/GenBank/DDBJ whole genome shotgun (WGS) entry which is preliminary data.</text>
</comment>
<dbReference type="Gene3D" id="3.40.50.300">
    <property type="entry name" value="P-loop containing nucleotide triphosphate hydrolases"/>
    <property type="match status" value="1"/>
</dbReference>
<keyword evidence="2" id="KW-0547">Nucleotide-binding</keyword>
<dbReference type="SUPFAM" id="SSF52540">
    <property type="entry name" value="P-loop containing nucleoside triphosphate hydrolases"/>
    <property type="match status" value="1"/>
</dbReference>
<dbReference type="RefSeq" id="WP_042691988.1">
    <property type="nucleotide sequence ID" value="NZ_CABMAB010000003.1"/>
</dbReference>
<dbReference type="InterPro" id="IPR012675">
    <property type="entry name" value="Beta-grasp_dom_sf"/>
</dbReference>
<dbReference type="OrthoDB" id="5875at2157"/>
<dbReference type="Gene3D" id="1.10.8.470">
    <property type="match status" value="1"/>
</dbReference>
<evidence type="ECO:0000256" key="2">
    <source>
        <dbReference type="ARBA" id="ARBA00022741"/>
    </source>
</evidence>
<dbReference type="InterPro" id="IPR004095">
    <property type="entry name" value="TGS"/>
</dbReference>
<comment type="similarity">
    <text evidence="1">Belongs to the RelA/SpoT family.</text>
</comment>
<dbReference type="STRING" id="66851.MBORA_14030"/>
<name>A0A166ACP8_METOA</name>
<dbReference type="PANTHER" id="PTHR23305:SF1">
    <property type="entry name" value="OBG-TYPE G DOMAIN-CONTAINING PROTEIN"/>
    <property type="match status" value="1"/>
</dbReference>
<dbReference type="EMBL" id="LWMU01000081">
    <property type="protein sequence ID" value="KZX11863.1"/>
    <property type="molecule type" value="Genomic_DNA"/>
</dbReference>
<dbReference type="InterPro" id="IPR012676">
    <property type="entry name" value="TGS-like"/>
</dbReference>
<gene>
    <name evidence="4" type="primary">ychF</name>
    <name evidence="4" type="ORF">MBORA_14030</name>
</gene>
<dbReference type="GO" id="GO:0005737">
    <property type="term" value="C:cytoplasm"/>
    <property type="evidence" value="ECO:0007669"/>
    <property type="project" value="TreeGrafter"/>
</dbReference>
<dbReference type="AlphaFoldDB" id="A0A166ACP8"/>
<dbReference type="InterPro" id="IPR013646">
    <property type="entry name" value="YGR210-like_G4"/>
</dbReference>
<accession>A0A166ACP8</accession>
<dbReference type="Pfam" id="PF08438">
    <property type="entry name" value="YGR210-like_G4"/>
    <property type="match status" value="1"/>
</dbReference>
<reference evidence="5" key="1">
    <citation type="journal article" date="2016" name="Genome Announc.">
        <title>Draft Genome Sequences of Methanobrevibacter curvatus DSM11111, Methanobrevibacter cuticularis DSM11139, Methanobrevibacter filiformis DSM11501, and Methanobrevibacter oralis DSM7256.</title>
        <authorList>
            <person name="Poehlein A."/>
            <person name="Seedorf H."/>
        </authorList>
    </citation>
    <scope>NUCLEOTIDE SEQUENCE [LARGE SCALE GENOMIC DNA]</scope>
    <source>
        <strain evidence="5">DSM 7256 / JCM 30027 / ZR</strain>
    </source>
</reference>
<proteinExistence type="inferred from homology"/>
<dbReference type="NCBIfam" id="NF007171">
    <property type="entry name" value="PRK09602.1"/>
    <property type="match status" value="1"/>
</dbReference>
<evidence type="ECO:0000259" key="3">
    <source>
        <dbReference type="PROSITE" id="PS51710"/>
    </source>
</evidence>
<evidence type="ECO:0000313" key="4">
    <source>
        <dbReference type="EMBL" id="KZX11863.1"/>
    </source>
</evidence>
<dbReference type="GO" id="GO:0016887">
    <property type="term" value="F:ATP hydrolysis activity"/>
    <property type="evidence" value="ECO:0007669"/>
    <property type="project" value="TreeGrafter"/>
</dbReference>
<dbReference type="InterPro" id="IPR027417">
    <property type="entry name" value="P-loop_NTPase"/>
</dbReference>